<keyword evidence="5" id="KW-1185">Reference proteome</keyword>
<dbReference type="InterPro" id="IPR007492">
    <property type="entry name" value="LytTR_DNA-bd_dom"/>
</dbReference>
<gene>
    <name evidence="4" type="ORF">GCM10023187_47860</name>
</gene>
<keyword evidence="2" id="KW-0812">Transmembrane</keyword>
<dbReference type="PROSITE" id="PS50930">
    <property type="entry name" value="HTH_LYTTR"/>
    <property type="match status" value="1"/>
</dbReference>
<accession>A0ABP8KVT8</accession>
<evidence type="ECO:0000256" key="1">
    <source>
        <dbReference type="SAM" id="MobiDB-lite"/>
    </source>
</evidence>
<feature type="transmembrane region" description="Helical" evidence="2">
    <location>
        <begin position="100"/>
        <end position="117"/>
    </location>
</feature>
<dbReference type="Pfam" id="PF04397">
    <property type="entry name" value="LytTR"/>
    <property type="match status" value="1"/>
</dbReference>
<feature type="transmembrane region" description="Helical" evidence="2">
    <location>
        <begin position="15"/>
        <end position="36"/>
    </location>
</feature>
<comment type="caution">
    <text evidence="4">The sequence shown here is derived from an EMBL/GenBank/DDBJ whole genome shotgun (WGS) entry which is preliminary data.</text>
</comment>
<sequence>MKEVQLNRLYLRNPFNSIGILVAVALLFEGLTWAVAYRGKMVQIEELGGGLTYVSLLLRGLFLPEICTLYILITLINAYHTAFRINSLPLNWSSITHYQLRLLPVLLLAFFVFNPFTQSVRFLTEAFPYYSFDRYLHHYLLGTFNVRMYILYLTPVVIIGYLAVNGSLVYDYFNQRPSAAESTEATRPLDPTSSAGAAIATPIPEYLETVKSRNAQGDMILPVDECLCFTIEDRNYYVLHPKGRYMLSKTLNELETELDPAQFFRINRGIILNRQVVQSYAHWEKGKYIVRLNIRYDGEVILPRARLQEFRDWLAGKYQPVSPPLSSPTVSLPETPILTTSSF</sequence>
<organism evidence="4 5">
    <name type="scientific">Nibrella viscosa</name>
    <dbReference type="NCBI Taxonomy" id="1084524"/>
    <lineage>
        <taxon>Bacteria</taxon>
        <taxon>Pseudomonadati</taxon>
        <taxon>Bacteroidota</taxon>
        <taxon>Cytophagia</taxon>
        <taxon>Cytophagales</taxon>
        <taxon>Spirosomataceae</taxon>
        <taxon>Nibrella</taxon>
    </lineage>
</organism>
<dbReference type="Proteomes" id="UP001500936">
    <property type="component" value="Unassembled WGS sequence"/>
</dbReference>
<proteinExistence type="predicted"/>
<evidence type="ECO:0000313" key="4">
    <source>
        <dbReference type="EMBL" id="GAA4416444.1"/>
    </source>
</evidence>
<evidence type="ECO:0000259" key="3">
    <source>
        <dbReference type="PROSITE" id="PS50930"/>
    </source>
</evidence>
<dbReference type="SMART" id="SM00850">
    <property type="entry name" value="LytTR"/>
    <property type="match status" value="1"/>
</dbReference>
<keyword evidence="2" id="KW-0472">Membrane</keyword>
<protein>
    <recommendedName>
        <fullName evidence="3">HTH LytTR-type domain-containing protein</fullName>
    </recommendedName>
</protein>
<feature type="transmembrane region" description="Helical" evidence="2">
    <location>
        <begin position="56"/>
        <end position="79"/>
    </location>
</feature>
<feature type="region of interest" description="Disordered" evidence="1">
    <location>
        <begin position="322"/>
        <end position="343"/>
    </location>
</feature>
<evidence type="ECO:0000313" key="5">
    <source>
        <dbReference type="Proteomes" id="UP001500936"/>
    </source>
</evidence>
<feature type="compositionally biased region" description="Low complexity" evidence="1">
    <location>
        <begin position="327"/>
        <end position="336"/>
    </location>
</feature>
<dbReference type="Gene3D" id="2.40.50.1020">
    <property type="entry name" value="LytTr DNA-binding domain"/>
    <property type="match status" value="1"/>
</dbReference>
<name>A0ABP8KVT8_9BACT</name>
<keyword evidence="2" id="KW-1133">Transmembrane helix</keyword>
<feature type="transmembrane region" description="Helical" evidence="2">
    <location>
        <begin position="149"/>
        <end position="170"/>
    </location>
</feature>
<reference evidence="5" key="1">
    <citation type="journal article" date="2019" name="Int. J. Syst. Evol. Microbiol.">
        <title>The Global Catalogue of Microorganisms (GCM) 10K type strain sequencing project: providing services to taxonomists for standard genome sequencing and annotation.</title>
        <authorList>
            <consortium name="The Broad Institute Genomics Platform"/>
            <consortium name="The Broad Institute Genome Sequencing Center for Infectious Disease"/>
            <person name="Wu L."/>
            <person name="Ma J."/>
        </authorList>
    </citation>
    <scope>NUCLEOTIDE SEQUENCE [LARGE SCALE GENOMIC DNA]</scope>
    <source>
        <strain evidence="5">JCM 17925</strain>
    </source>
</reference>
<dbReference type="EMBL" id="BAABHB010000014">
    <property type="protein sequence ID" value="GAA4416444.1"/>
    <property type="molecule type" value="Genomic_DNA"/>
</dbReference>
<feature type="domain" description="HTH LytTR-type" evidence="3">
    <location>
        <begin position="242"/>
        <end position="316"/>
    </location>
</feature>
<evidence type="ECO:0000256" key="2">
    <source>
        <dbReference type="SAM" id="Phobius"/>
    </source>
</evidence>